<evidence type="ECO:0000313" key="2">
    <source>
        <dbReference type="EMBL" id="RLN33163.1"/>
    </source>
</evidence>
<dbReference type="AlphaFoldDB" id="A0A3L6T6U5"/>
<protein>
    <submittedName>
        <fullName evidence="2">Uncharacterized protein</fullName>
    </submittedName>
</protein>
<reference evidence="3" key="1">
    <citation type="journal article" date="2019" name="Nat. Commun.">
        <title>The genome of broomcorn millet.</title>
        <authorList>
            <person name="Zou C."/>
            <person name="Miki D."/>
            <person name="Li D."/>
            <person name="Tang Q."/>
            <person name="Xiao L."/>
            <person name="Rajput S."/>
            <person name="Deng P."/>
            <person name="Jia W."/>
            <person name="Huang R."/>
            <person name="Zhang M."/>
            <person name="Sun Y."/>
            <person name="Hu J."/>
            <person name="Fu X."/>
            <person name="Schnable P.S."/>
            <person name="Li F."/>
            <person name="Zhang H."/>
            <person name="Feng B."/>
            <person name="Zhu X."/>
            <person name="Liu R."/>
            <person name="Schnable J.C."/>
            <person name="Zhu J.-K."/>
            <person name="Zhang H."/>
        </authorList>
    </citation>
    <scope>NUCLEOTIDE SEQUENCE [LARGE SCALE GENOMIC DNA]</scope>
</reference>
<name>A0A3L6T6U5_PANMI</name>
<feature type="compositionally biased region" description="Low complexity" evidence="1">
    <location>
        <begin position="88"/>
        <end position="106"/>
    </location>
</feature>
<proteinExistence type="predicted"/>
<feature type="region of interest" description="Disordered" evidence="1">
    <location>
        <begin position="154"/>
        <end position="186"/>
    </location>
</feature>
<evidence type="ECO:0000256" key="1">
    <source>
        <dbReference type="SAM" id="MobiDB-lite"/>
    </source>
</evidence>
<feature type="region of interest" description="Disordered" evidence="1">
    <location>
        <begin position="60"/>
        <end position="117"/>
    </location>
</feature>
<feature type="compositionally biased region" description="Polar residues" evidence="1">
    <location>
        <begin position="1"/>
        <end position="10"/>
    </location>
</feature>
<feature type="region of interest" description="Disordered" evidence="1">
    <location>
        <begin position="1"/>
        <end position="45"/>
    </location>
</feature>
<dbReference type="OrthoDB" id="719283at2759"/>
<dbReference type="Proteomes" id="UP000275267">
    <property type="component" value="Unassembled WGS sequence"/>
</dbReference>
<gene>
    <name evidence="2" type="ORF">C2845_PM03G29270</name>
</gene>
<comment type="caution">
    <text evidence="2">The sequence shown here is derived from an EMBL/GenBank/DDBJ whole genome shotgun (WGS) entry which is preliminary data.</text>
</comment>
<dbReference type="EMBL" id="PQIB02000002">
    <property type="protein sequence ID" value="RLN33163.1"/>
    <property type="molecule type" value="Genomic_DNA"/>
</dbReference>
<feature type="region of interest" description="Disordered" evidence="1">
    <location>
        <begin position="231"/>
        <end position="274"/>
    </location>
</feature>
<keyword evidence="3" id="KW-1185">Reference proteome</keyword>
<evidence type="ECO:0000313" key="3">
    <source>
        <dbReference type="Proteomes" id="UP000275267"/>
    </source>
</evidence>
<sequence>MKRTGYSSVEASAAGSRRLSPSAHAFGSPPCMERPYGASASSSRGGFSSCFDVDELNLSSPADVGRGGAGGSPVRSQLPPAVVAPSFSTPAPLSSSQPSSLTVTLPAPHYDSDTQTETDSFTLPAAFFYDSDTLPAAFYNPDTQIETDSFTLPAAFHNSDDDSDSNADTGTQTETDESDDQNRGYIKPVPHGSALCIYHRPDGIYRCPVYPGLRQWWTRPNEVRDHVVGKANSSALRAENKKKVQPPPRSGLERGVDVSEPRAACAGHLERGTG</sequence>
<organism evidence="2 3">
    <name type="scientific">Panicum miliaceum</name>
    <name type="common">Proso millet</name>
    <name type="synonym">Broomcorn millet</name>
    <dbReference type="NCBI Taxonomy" id="4540"/>
    <lineage>
        <taxon>Eukaryota</taxon>
        <taxon>Viridiplantae</taxon>
        <taxon>Streptophyta</taxon>
        <taxon>Embryophyta</taxon>
        <taxon>Tracheophyta</taxon>
        <taxon>Spermatophyta</taxon>
        <taxon>Magnoliopsida</taxon>
        <taxon>Liliopsida</taxon>
        <taxon>Poales</taxon>
        <taxon>Poaceae</taxon>
        <taxon>PACMAD clade</taxon>
        <taxon>Panicoideae</taxon>
        <taxon>Panicodae</taxon>
        <taxon>Paniceae</taxon>
        <taxon>Panicinae</taxon>
        <taxon>Panicum</taxon>
        <taxon>Panicum sect. Panicum</taxon>
    </lineage>
</organism>
<accession>A0A3L6T6U5</accession>
<feature type="compositionally biased region" description="Basic and acidic residues" evidence="1">
    <location>
        <begin position="251"/>
        <end position="260"/>
    </location>
</feature>